<evidence type="ECO:0000313" key="2">
    <source>
        <dbReference type="Proteomes" id="UP000053660"/>
    </source>
</evidence>
<keyword evidence="2" id="KW-1185">Reference proteome</keyword>
<organism evidence="1 2">
    <name type="scientific">Oesophagostomum dentatum</name>
    <name type="common">Nodular worm</name>
    <dbReference type="NCBI Taxonomy" id="61180"/>
    <lineage>
        <taxon>Eukaryota</taxon>
        <taxon>Metazoa</taxon>
        <taxon>Ecdysozoa</taxon>
        <taxon>Nematoda</taxon>
        <taxon>Chromadorea</taxon>
        <taxon>Rhabditida</taxon>
        <taxon>Rhabditina</taxon>
        <taxon>Rhabditomorpha</taxon>
        <taxon>Strongyloidea</taxon>
        <taxon>Strongylidae</taxon>
        <taxon>Oesophagostomum</taxon>
    </lineage>
</organism>
<sequence length="85" mass="8776">MTWDVSASPMNAVVATCGADGKLLLSANGRLVTPSHTSDYGFSLLKTALCIVRRRIAIPEKESIQELVSKMEAPGEGGASAANGG</sequence>
<evidence type="ECO:0000313" key="1">
    <source>
        <dbReference type="EMBL" id="KHJ81200.1"/>
    </source>
</evidence>
<accession>A0A0B1SDD5</accession>
<dbReference type="EMBL" id="KN592768">
    <property type="protein sequence ID" value="KHJ81200.1"/>
    <property type="molecule type" value="Genomic_DNA"/>
</dbReference>
<gene>
    <name evidence="1" type="ORF">OESDEN_19114</name>
</gene>
<dbReference type="Proteomes" id="UP000053660">
    <property type="component" value="Unassembled WGS sequence"/>
</dbReference>
<protein>
    <submittedName>
        <fullName evidence="1">Uncharacterized protein</fullName>
    </submittedName>
</protein>
<dbReference type="OrthoDB" id="3535323at2759"/>
<name>A0A0B1SDD5_OESDE</name>
<dbReference type="AlphaFoldDB" id="A0A0B1SDD5"/>
<reference evidence="1 2" key="1">
    <citation type="submission" date="2014-03" db="EMBL/GenBank/DDBJ databases">
        <title>Draft genome of the hookworm Oesophagostomum dentatum.</title>
        <authorList>
            <person name="Mitreva M."/>
        </authorList>
    </citation>
    <scope>NUCLEOTIDE SEQUENCE [LARGE SCALE GENOMIC DNA]</scope>
    <source>
        <strain evidence="1 2">OD-Hann</strain>
    </source>
</reference>
<proteinExistence type="predicted"/>
<feature type="non-terminal residue" evidence="1">
    <location>
        <position position="85"/>
    </location>
</feature>